<evidence type="ECO:0000313" key="6">
    <source>
        <dbReference type="Proteomes" id="UP000322079"/>
    </source>
</evidence>
<dbReference type="PROSITE" id="PS51257">
    <property type="entry name" value="PROKAR_LIPOPROTEIN"/>
    <property type="match status" value="1"/>
</dbReference>
<dbReference type="KEGG" id="chrm:FYK34_04425"/>
<reference evidence="5 6" key="1">
    <citation type="submission" date="2019-08" db="EMBL/GenBank/DDBJ databases">
        <title>Chromobacterium paludis, a novel bacterium isolated from a Maryland marsh pond.</title>
        <authorList>
            <person name="Blackburn M.B."/>
            <person name="Gundersen-Rindal D.E."/>
        </authorList>
    </citation>
    <scope>NUCLEOTIDE SEQUENCE [LARGE SCALE GENOMIC DNA]</scope>
    <source>
        <strain evidence="6">IIBBL 257-1</strain>
    </source>
</reference>
<organism evidence="5 6">
    <name type="scientific">Chromobacterium paludis</name>
    <dbReference type="NCBI Taxonomy" id="2605945"/>
    <lineage>
        <taxon>Bacteria</taxon>
        <taxon>Pseudomonadati</taxon>
        <taxon>Pseudomonadota</taxon>
        <taxon>Betaproteobacteria</taxon>
        <taxon>Neisseriales</taxon>
        <taxon>Chromobacteriaceae</taxon>
        <taxon>Chromobacterium</taxon>
    </lineage>
</organism>
<evidence type="ECO:0000256" key="2">
    <source>
        <dbReference type="ARBA" id="ARBA00023043"/>
    </source>
</evidence>
<dbReference type="PROSITE" id="PS50297">
    <property type="entry name" value="ANK_REP_REGION"/>
    <property type="match status" value="1"/>
</dbReference>
<evidence type="ECO:0000256" key="4">
    <source>
        <dbReference type="SAM" id="SignalP"/>
    </source>
</evidence>
<dbReference type="PROSITE" id="PS50088">
    <property type="entry name" value="ANK_REPEAT"/>
    <property type="match status" value="1"/>
</dbReference>
<evidence type="ECO:0000256" key="1">
    <source>
        <dbReference type="ARBA" id="ARBA00022737"/>
    </source>
</evidence>
<keyword evidence="6" id="KW-1185">Reference proteome</keyword>
<dbReference type="Gene3D" id="1.25.40.20">
    <property type="entry name" value="Ankyrin repeat-containing domain"/>
    <property type="match status" value="1"/>
</dbReference>
<dbReference type="AlphaFoldDB" id="A0A5C1DDP6"/>
<accession>A0A5C1DDP6</accession>
<gene>
    <name evidence="5" type="ORF">FYK34_04425</name>
</gene>
<feature type="repeat" description="ANK" evidence="3">
    <location>
        <begin position="90"/>
        <end position="122"/>
    </location>
</feature>
<feature type="chain" id="PRO_5023017496" evidence="4">
    <location>
        <begin position="21"/>
        <end position="186"/>
    </location>
</feature>
<dbReference type="Proteomes" id="UP000322079">
    <property type="component" value="Chromosome"/>
</dbReference>
<dbReference type="PANTHER" id="PTHR24171:SF9">
    <property type="entry name" value="ANKYRIN REPEAT DOMAIN-CONTAINING PROTEIN 39"/>
    <property type="match status" value="1"/>
</dbReference>
<keyword evidence="1" id="KW-0677">Repeat</keyword>
<proteinExistence type="predicted"/>
<keyword evidence="4" id="KW-0732">Signal</keyword>
<feature type="signal peptide" evidence="4">
    <location>
        <begin position="1"/>
        <end position="20"/>
    </location>
</feature>
<dbReference type="RefSeq" id="WP_149295241.1">
    <property type="nucleotide sequence ID" value="NZ_CP043473.1"/>
</dbReference>
<keyword evidence="2 3" id="KW-0040">ANK repeat</keyword>
<dbReference type="EMBL" id="CP043473">
    <property type="protein sequence ID" value="QEL54865.1"/>
    <property type="molecule type" value="Genomic_DNA"/>
</dbReference>
<dbReference type="PANTHER" id="PTHR24171">
    <property type="entry name" value="ANKYRIN REPEAT DOMAIN-CONTAINING PROTEIN 39-RELATED"/>
    <property type="match status" value="1"/>
</dbReference>
<protein>
    <submittedName>
        <fullName evidence="5">Uncharacterized protein</fullName>
    </submittedName>
</protein>
<evidence type="ECO:0000313" key="5">
    <source>
        <dbReference type="EMBL" id="QEL54865.1"/>
    </source>
</evidence>
<dbReference type="InterPro" id="IPR002110">
    <property type="entry name" value="Ankyrin_rpt"/>
</dbReference>
<dbReference type="InterPro" id="IPR036770">
    <property type="entry name" value="Ankyrin_rpt-contain_sf"/>
</dbReference>
<dbReference type="SUPFAM" id="SSF48403">
    <property type="entry name" value="Ankyrin repeat"/>
    <property type="match status" value="1"/>
</dbReference>
<evidence type="ECO:0000256" key="3">
    <source>
        <dbReference type="PROSITE-ProRule" id="PRU00023"/>
    </source>
</evidence>
<dbReference type="Pfam" id="PF12796">
    <property type="entry name" value="Ank_2"/>
    <property type="match status" value="1"/>
</dbReference>
<name>A0A5C1DDP6_9NEIS</name>
<dbReference type="SMART" id="SM00248">
    <property type="entry name" value="ANK"/>
    <property type="match status" value="3"/>
</dbReference>
<sequence length="186" mass="20817">MKFRIILMAFMIFNIQNAISACSPSEWKTLLKNGTAQSVANYIKNEKCDINQELDNLSKTPLVYAIEARNKDASSAIINAGGDVNYDGYDGKTPLYYAINIKDIDIAKLLIAHGANTNAYTRTSEITMLMFSILKSTPTITSFLVNHGASLDEQDKYGQKPVDYVKKLPLAQQQRMYNALQINKHN</sequence>